<reference evidence="1 2" key="1">
    <citation type="submission" date="2018-10" db="EMBL/GenBank/DDBJ databases">
        <title>Falsibacillus sp. genome draft.</title>
        <authorList>
            <person name="Shi S."/>
        </authorList>
    </citation>
    <scope>NUCLEOTIDE SEQUENCE [LARGE SCALE GENOMIC DNA]</scope>
    <source>
        <strain evidence="1 2">GY 10110</strain>
    </source>
</reference>
<dbReference type="Proteomes" id="UP000276770">
    <property type="component" value="Unassembled WGS sequence"/>
</dbReference>
<dbReference type="AlphaFoldDB" id="A0A3L7K471"/>
<protein>
    <submittedName>
        <fullName evidence="1">NERD domain-containing protein</fullName>
    </submittedName>
</protein>
<name>A0A3L7K471_9BACI</name>
<dbReference type="OrthoDB" id="2433183at2"/>
<organism evidence="1 2">
    <name type="scientific">Falsibacillus albus</name>
    <dbReference type="NCBI Taxonomy" id="2478915"/>
    <lineage>
        <taxon>Bacteria</taxon>
        <taxon>Bacillati</taxon>
        <taxon>Bacillota</taxon>
        <taxon>Bacilli</taxon>
        <taxon>Bacillales</taxon>
        <taxon>Bacillaceae</taxon>
        <taxon>Falsibacillus</taxon>
    </lineage>
</organism>
<comment type="caution">
    <text evidence="1">The sequence shown here is derived from an EMBL/GenBank/DDBJ whole genome shotgun (WGS) entry which is preliminary data.</text>
</comment>
<dbReference type="InterPro" id="IPR012397">
    <property type="entry name" value="Pullulanase"/>
</dbReference>
<evidence type="ECO:0000313" key="1">
    <source>
        <dbReference type="EMBL" id="RLQ97886.1"/>
    </source>
</evidence>
<gene>
    <name evidence="1" type="ORF">D9X91_00375</name>
</gene>
<accession>A0A3L7K471</accession>
<keyword evidence="2" id="KW-1185">Reference proteome</keyword>
<sequence>MAQLIKLQDYISRYETDLYRYPTQFIRLKKQQWQKIKLAWEAGTLHQTASAAQFQDMKMMIEGKPGIVKKMKGIFKKTPADLQQNKVVDTSAEAGDEGDFDIQVGSDGYQSITSEEELKQYFLDQLLNFQLKWGTSTVFEKSHMDHKYKRDPLLKYFLQRFPDSFLVLYEPIFMVKKARVEMEIILITPTTLWCLTLLEHKAGDVFIGSKEHFWEKRSGKDSSKILNPLISMNRMEKIITNILQIHEVDMPVKKAILSRNGFIDYPAVPYGIELIDKKNYEEWFQQLRNMRSPIKHIQLKAAQALLDFSHTVGFKRLEWKEEREGDLEGFDE</sequence>
<dbReference type="RefSeq" id="WP_121678578.1">
    <property type="nucleotide sequence ID" value="NZ_RCVZ01000001.1"/>
</dbReference>
<dbReference type="PIRSF" id="PIRSF012560">
    <property type="entry name" value="Pullulanase"/>
    <property type="match status" value="1"/>
</dbReference>
<evidence type="ECO:0000313" key="2">
    <source>
        <dbReference type="Proteomes" id="UP000276770"/>
    </source>
</evidence>
<dbReference type="EMBL" id="RCVZ01000001">
    <property type="protein sequence ID" value="RLQ97886.1"/>
    <property type="molecule type" value="Genomic_DNA"/>
</dbReference>
<proteinExistence type="predicted"/>